<evidence type="ECO:0000313" key="1">
    <source>
        <dbReference type="EMBL" id="KKN36762.1"/>
    </source>
</evidence>
<reference evidence="1" key="1">
    <citation type="journal article" date="2015" name="Nature">
        <title>Complex archaea that bridge the gap between prokaryotes and eukaryotes.</title>
        <authorList>
            <person name="Spang A."/>
            <person name="Saw J.H."/>
            <person name="Jorgensen S.L."/>
            <person name="Zaremba-Niedzwiedzka K."/>
            <person name="Martijn J."/>
            <person name="Lind A.E."/>
            <person name="van Eijk R."/>
            <person name="Schleper C."/>
            <person name="Guy L."/>
            <person name="Ettema T.J."/>
        </authorList>
    </citation>
    <scope>NUCLEOTIDE SEQUENCE</scope>
</reference>
<dbReference type="AlphaFoldDB" id="A0A0F9QIB3"/>
<dbReference type="EMBL" id="LAZR01001944">
    <property type="protein sequence ID" value="KKN36762.1"/>
    <property type="molecule type" value="Genomic_DNA"/>
</dbReference>
<accession>A0A0F9QIB3</accession>
<protein>
    <submittedName>
        <fullName evidence="1">Uncharacterized protein</fullName>
    </submittedName>
</protein>
<sequence>MSKLADMFNKLDEKPEIIKQTQKIIKTKKLIVPDSIKGLFDNLDKSISSVFKKWDAKSNQWITFKKWFLENTK</sequence>
<organism evidence="1">
    <name type="scientific">marine sediment metagenome</name>
    <dbReference type="NCBI Taxonomy" id="412755"/>
    <lineage>
        <taxon>unclassified sequences</taxon>
        <taxon>metagenomes</taxon>
        <taxon>ecological metagenomes</taxon>
    </lineage>
</organism>
<name>A0A0F9QIB3_9ZZZZ</name>
<proteinExistence type="predicted"/>
<gene>
    <name evidence="1" type="ORF">LCGC14_0770220</name>
</gene>
<comment type="caution">
    <text evidence="1">The sequence shown here is derived from an EMBL/GenBank/DDBJ whole genome shotgun (WGS) entry which is preliminary data.</text>
</comment>